<proteinExistence type="inferred from homology"/>
<dbReference type="AlphaFoldDB" id="A0AB33A4I1"/>
<dbReference type="PROSITE" id="PS00648">
    <property type="entry name" value="RIBONUCLEASE_P"/>
    <property type="match status" value="1"/>
</dbReference>
<comment type="similarity">
    <text evidence="7">Belongs to the RnpA family.</text>
</comment>
<gene>
    <name evidence="7" type="primary">rnpA</name>
    <name evidence="9" type="ordered locus">AMEC673_19585</name>
</gene>
<dbReference type="PANTHER" id="PTHR33992:SF1">
    <property type="entry name" value="RIBONUCLEASE P PROTEIN COMPONENT"/>
    <property type="match status" value="1"/>
</dbReference>
<evidence type="ECO:0000256" key="4">
    <source>
        <dbReference type="ARBA" id="ARBA00022759"/>
    </source>
</evidence>
<keyword evidence="4 7" id="KW-0255">Endonuclease</keyword>
<dbReference type="EC" id="3.1.26.5" evidence="7 8"/>
<dbReference type="GO" id="GO:0000049">
    <property type="term" value="F:tRNA binding"/>
    <property type="evidence" value="ECO:0007669"/>
    <property type="project" value="UniProtKB-UniRule"/>
</dbReference>
<evidence type="ECO:0000256" key="8">
    <source>
        <dbReference type="NCBIfam" id="TIGR00188"/>
    </source>
</evidence>
<evidence type="ECO:0000313" key="10">
    <source>
        <dbReference type="Proteomes" id="UP000006296"/>
    </source>
</evidence>
<accession>A0AB33A4I1</accession>
<organism evidence="9 10">
    <name type="scientific">Alteromonas macleodii (strain English Channel 673)</name>
    <dbReference type="NCBI Taxonomy" id="1004788"/>
    <lineage>
        <taxon>Bacteria</taxon>
        <taxon>Pseudomonadati</taxon>
        <taxon>Pseudomonadota</taxon>
        <taxon>Gammaproteobacteria</taxon>
        <taxon>Alteromonadales</taxon>
        <taxon>Alteromonadaceae</taxon>
        <taxon>Alteromonas/Salinimonas group</taxon>
        <taxon>Alteromonas</taxon>
    </lineage>
</organism>
<comment type="subunit">
    <text evidence="7">Consists of a catalytic RNA component (M1 or rnpB) and a protein subunit.</text>
</comment>
<evidence type="ECO:0000256" key="2">
    <source>
        <dbReference type="ARBA" id="ARBA00022694"/>
    </source>
</evidence>
<dbReference type="InterPro" id="IPR014721">
    <property type="entry name" value="Ribsml_uS5_D2-typ_fold_subgr"/>
</dbReference>
<evidence type="ECO:0000256" key="6">
    <source>
        <dbReference type="ARBA" id="ARBA00022884"/>
    </source>
</evidence>
<dbReference type="GO" id="GO:0030677">
    <property type="term" value="C:ribonuclease P complex"/>
    <property type="evidence" value="ECO:0007669"/>
    <property type="project" value="TreeGrafter"/>
</dbReference>
<evidence type="ECO:0000256" key="5">
    <source>
        <dbReference type="ARBA" id="ARBA00022801"/>
    </source>
</evidence>
<dbReference type="Pfam" id="PF00825">
    <property type="entry name" value="Ribonuclease_P"/>
    <property type="match status" value="1"/>
</dbReference>
<dbReference type="PANTHER" id="PTHR33992">
    <property type="entry name" value="RIBONUCLEASE P PROTEIN COMPONENT"/>
    <property type="match status" value="1"/>
</dbReference>
<dbReference type="InterPro" id="IPR000100">
    <property type="entry name" value="RNase_P"/>
</dbReference>
<keyword evidence="3 7" id="KW-0540">Nuclease</keyword>
<comment type="catalytic activity">
    <reaction evidence="7">
        <text>Endonucleolytic cleavage of RNA, removing 5'-extranucleotides from tRNA precursor.</text>
        <dbReference type="EC" id="3.1.26.5"/>
    </reaction>
</comment>
<evidence type="ECO:0000256" key="1">
    <source>
        <dbReference type="ARBA" id="ARBA00002663"/>
    </source>
</evidence>
<dbReference type="InterPro" id="IPR020539">
    <property type="entry name" value="RNase_P_CS"/>
</dbReference>
<keyword evidence="5 7" id="KW-0378">Hydrolase</keyword>
<dbReference type="InterPro" id="IPR020568">
    <property type="entry name" value="Ribosomal_Su5_D2-typ_SF"/>
</dbReference>
<dbReference type="KEGG" id="amg:AMEC673_19585"/>
<dbReference type="HAMAP" id="MF_00227">
    <property type="entry name" value="RNase_P"/>
    <property type="match status" value="1"/>
</dbReference>
<dbReference type="SUPFAM" id="SSF54211">
    <property type="entry name" value="Ribosomal protein S5 domain 2-like"/>
    <property type="match status" value="1"/>
</dbReference>
<dbReference type="GO" id="GO:0004526">
    <property type="term" value="F:ribonuclease P activity"/>
    <property type="evidence" value="ECO:0007669"/>
    <property type="project" value="UniProtKB-UniRule"/>
</dbReference>
<dbReference type="EMBL" id="CP003844">
    <property type="protein sequence ID" value="AFT76593.1"/>
    <property type="molecule type" value="Genomic_DNA"/>
</dbReference>
<sequence length="124" mass="14181">MKDAKVGENNFSRELRLLTPTHFTYVFDNATPAVSPSFTVLARKNTLSTPRLGITLAKKRIRKAHDRNRLKRLVRESFRHKQHNLPNVDIIVIGKSGADNLSNQEVFATLDKLWKKLNKRCGNS</sequence>
<protein>
    <recommendedName>
        <fullName evidence="7 8">Ribonuclease P protein component</fullName>
        <shortName evidence="7">RNase P protein</shortName>
        <shortName evidence="7">RNaseP protein</shortName>
        <ecNumber evidence="7 8">3.1.26.5</ecNumber>
    </recommendedName>
    <alternativeName>
        <fullName evidence="7">Protein C5</fullName>
    </alternativeName>
</protein>
<keyword evidence="2 7" id="KW-0819">tRNA processing</keyword>
<dbReference type="Proteomes" id="UP000006296">
    <property type="component" value="Chromosome"/>
</dbReference>
<evidence type="ECO:0000256" key="7">
    <source>
        <dbReference type="HAMAP-Rule" id="MF_00227"/>
    </source>
</evidence>
<name>A0AB33A4I1_ALTME</name>
<dbReference type="NCBIfam" id="TIGR00188">
    <property type="entry name" value="rnpA"/>
    <property type="match status" value="1"/>
</dbReference>
<keyword evidence="6 7" id="KW-0694">RNA-binding</keyword>
<dbReference type="GO" id="GO:0001682">
    <property type="term" value="P:tRNA 5'-leader removal"/>
    <property type="evidence" value="ECO:0007669"/>
    <property type="project" value="UniProtKB-UniRule"/>
</dbReference>
<reference evidence="10" key="1">
    <citation type="journal article" date="2012" name="Sci. Rep.">
        <title>Genomes of surface isolates of Alteromonas macleodii: the life of a widespread marine opportunistic copiotroph.</title>
        <authorList>
            <person name="Lopez-Perez M."/>
            <person name="Gonzaga A."/>
            <person name="Martin-Cuadrado A.B."/>
            <person name="Onyshchenko O."/>
            <person name="Ghavidel A."/>
            <person name="Ghai R."/>
            <person name="Rodriguez-Valera F."/>
        </authorList>
    </citation>
    <scope>NUCLEOTIDE SEQUENCE [LARGE SCALE GENOMIC DNA]</scope>
    <source>
        <strain evidence="10">English Channel 673</strain>
    </source>
</reference>
<evidence type="ECO:0000256" key="3">
    <source>
        <dbReference type="ARBA" id="ARBA00022722"/>
    </source>
</evidence>
<dbReference type="GO" id="GO:0042781">
    <property type="term" value="F:3'-tRNA processing endoribonuclease activity"/>
    <property type="evidence" value="ECO:0007669"/>
    <property type="project" value="TreeGrafter"/>
</dbReference>
<evidence type="ECO:0000313" key="9">
    <source>
        <dbReference type="EMBL" id="AFT76593.1"/>
    </source>
</evidence>
<comment type="function">
    <text evidence="1 7">RNaseP catalyzes the removal of the 5'-leader sequence from pre-tRNA to produce the mature 5'-terminus. It can also cleave other RNA substrates such as 4.5S RNA. The protein component plays an auxiliary but essential role in vivo by binding to the 5'-leader sequence and broadening the substrate specificity of the ribozyme.</text>
</comment>
<dbReference type="Gene3D" id="3.30.230.10">
    <property type="match status" value="1"/>
</dbReference>